<dbReference type="OrthoDB" id="184880at2759"/>
<dbReference type="Pfam" id="PF13489">
    <property type="entry name" value="Methyltransf_23"/>
    <property type="match status" value="1"/>
</dbReference>
<keyword evidence="1" id="KW-0808">Transferase</keyword>
<evidence type="ECO:0000313" key="1">
    <source>
        <dbReference type="EMBL" id="KAF2276649.1"/>
    </source>
</evidence>
<dbReference type="EMBL" id="ML986492">
    <property type="protein sequence ID" value="KAF2276649.1"/>
    <property type="molecule type" value="Genomic_DNA"/>
</dbReference>
<dbReference type="GO" id="GO:0032259">
    <property type="term" value="P:methylation"/>
    <property type="evidence" value="ECO:0007669"/>
    <property type="project" value="UniProtKB-KW"/>
</dbReference>
<dbReference type="AlphaFoldDB" id="A0A6A6JNY5"/>
<name>A0A6A6JNY5_WESOR</name>
<keyword evidence="1" id="KW-0489">Methyltransferase</keyword>
<dbReference type="SUPFAM" id="SSF53335">
    <property type="entry name" value="S-adenosyl-L-methionine-dependent methyltransferases"/>
    <property type="match status" value="1"/>
</dbReference>
<dbReference type="Proteomes" id="UP000800097">
    <property type="component" value="Unassembled WGS sequence"/>
</dbReference>
<dbReference type="InterPro" id="IPR029063">
    <property type="entry name" value="SAM-dependent_MTases_sf"/>
</dbReference>
<sequence>MADAATAASKTGKNDDNVIFGANQTEVERLDMQHKVVYDAMPQQVQAPIDFSKSGLRILDQATGSGIWIRDLRATSSGSHTWVGTDIEDSYFPSDPPSDTSYHHQSMTEPWPTEWKGTFDLVHSRMALPGVGTNPLEATVKGLVELVKPGGYIQFVEMDWNEWEAGPAGQAFHDAVYDLFTVVSAGQGVDILDKLIPMLKDAGLEDVQYKKFPIPFGKNASDKVREISRKSLYATAMGVSMTTKILPAAALRLSREELDALPDKLAKEIDERGFTMTLFSLWGRKPEN</sequence>
<organism evidence="1 2">
    <name type="scientific">Westerdykella ornata</name>
    <dbReference type="NCBI Taxonomy" id="318751"/>
    <lineage>
        <taxon>Eukaryota</taxon>
        <taxon>Fungi</taxon>
        <taxon>Dikarya</taxon>
        <taxon>Ascomycota</taxon>
        <taxon>Pezizomycotina</taxon>
        <taxon>Dothideomycetes</taxon>
        <taxon>Pleosporomycetidae</taxon>
        <taxon>Pleosporales</taxon>
        <taxon>Sporormiaceae</taxon>
        <taxon>Westerdykella</taxon>
    </lineage>
</organism>
<protein>
    <submittedName>
        <fullName evidence="1">S-adenosyl-L-methionine-dependent methyltransferase</fullName>
    </submittedName>
</protein>
<dbReference type="Gene3D" id="3.40.50.150">
    <property type="entry name" value="Vaccinia Virus protein VP39"/>
    <property type="match status" value="1"/>
</dbReference>
<dbReference type="GO" id="GO:0008168">
    <property type="term" value="F:methyltransferase activity"/>
    <property type="evidence" value="ECO:0007669"/>
    <property type="project" value="UniProtKB-KW"/>
</dbReference>
<accession>A0A6A6JNY5</accession>
<proteinExistence type="predicted"/>
<reference evidence="1" key="1">
    <citation type="journal article" date="2020" name="Stud. Mycol.">
        <title>101 Dothideomycetes genomes: a test case for predicting lifestyles and emergence of pathogens.</title>
        <authorList>
            <person name="Haridas S."/>
            <person name="Albert R."/>
            <person name="Binder M."/>
            <person name="Bloem J."/>
            <person name="Labutti K."/>
            <person name="Salamov A."/>
            <person name="Andreopoulos B."/>
            <person name="Baker S."/>
            <person name="Barry K."/>
            <person name="Bills G."/>
            <person name="Bluhm B."/>
            <person name="Cannon C."/>
            <person name="Castanera R."/>
            <person name="Culley D."/>
            <person name="Daum C."/>
            <person name="Ezra D."/>
            <person name="Gonzalez J."/>
            <person name="Henrissat B."/>
            <person name="Kuo A."/>
            <person name="Liang C."/>
            <person name="Lipzen A."/>
            <person name="Lutzoni F."/>
            <person name="Magnuson J."/>
            <person name="Mondo S."/>
            <person name="Nolan M."/>
            <person name="Ohm R."/>
            <person name="Pangilinan J."/>
            <person name="Park H.-J."/>
            <person name="Ramirez L."/>
            <person name="Alfaro M."/>
            <person name="Sun H."/>
            <person name="Tritt A."/>
            <person name="Yoshinaga Y."/>
            <person name="Zwiers L.-H."/>
            <person name="Turgeon B."/>
            <person name="Goodwin S."/>
            <person name="Spatafora J."/>
            <person name="Crous P."/>
            <person name="Grigoriev I."/>
        </authorList>
    </citation>
    <scope>NUCLEOTIDE SEQUENCE</scope>
    <source>
        <strain evidence="1">CBS 379.55</strain>
    </source>
</reference>
<keyword evidence="2" id="KW-1185">Reference proteome</keyword>
<gene>
    <name evidence="1" type="ORF">EI97DRAFT_432894</name>
</gene>
<dbReference type="RefSeq" id="XP_033654188.1">
    <property type="nucleotide sequence ID" value="XM_033798267.1"/>
</dbReference>
<evidence type="ECO:0000313" key="2">
    <source>
        <dbReference type="Proteomes" id="UP000800097"/>
    </source>
</evidence>
<dbReference type="GeneID" id="54551442"/>